<accession>A0A101PVG6</accession>
<sequence>MKAVGLLRYGGPEVLQVIERPTPHAAHGEVRLRVRAAAVNPVDTLIRTGASSVRLNGDVPVVPGLDIAGTVDEIGPGTTSGLSIGDRVMAMVNPTRAAGGGYAQWVVLPESWVVPAPRDADHAEAATLPMNGLTALHALDQLNLAAGSTVAVTGAAGAVGGYAVQLAKAAGHHVVADAAAHDVELVTGLGADAVVARGPGVAERFRAIAPAGVDAVVDAALTGPPLLGAIRHGGSLAVVRSMPDQQALQEAARRVGVSLVSAYVHAYDGRRDKLDLLRRLADDGALSLRVADRFPPEEAPRAHRLLEAGGVRGRLVIEF</sequence>
<dbReference type="PANTHER" id="PTHR44013">
    <property type="entry name" value="ZINC-TYPE ALCOHOL DEHYDROGENASE-LIKE PROTEIN C16A3.02C"/>
    <property type="match status" value="1"/>
</dbReference>
<evidence type="ECO:0000259" key="1">
    <source>
        <dbReference type="SMART" id="SM00829"/>
    </source>
</evidence>
<protein>
    <submittedName>
        <fullName evidence="2">Alcohol dehydrogenase</fullName>
    </submittedName>
</protein>
<dbReference type="AlphaFoldDB" id="A0A101PVG6"/>
<dbReference type="InterPro" id="IPR036291">
    <property type="entry name" value="NAD(P)-bd_dom_sf"/>
</dbReference>
<evidence type="ECO:0000313" key="3">
    <source>
        <dbReference type="Proteomes" id="UP000053398"/>
    </source>
</evidence>
<dbReference type="Pfam" id="PF13602">
    <property type="entry name" value="ADH_zinc_N_2"/>
    <property type="match status" value="1"/>
</dbReference>
<evidence type="ECO:0000313" key="2">
    <source>
        <dbReference type="EMBL" id="KUN18439.1"/>
    </source>
</evidence>
<name>A0A101PVG6_STRCK</name>
<dbReference type="GO" id="GO:0016491">
    <property type="term" value="F:oxidoreductase activity"/>
    <property type="evidence" value="ECO:0007669"/>
    <property type="project" value="InterPro"/>
</dbReference>
<dbReference type="PANTHER" id="PTHR44013:SF1">
    <property type="entry name" value="ZINC-TYPE ALCOHOL DEHYDROGENASE-LIKE PROTEIN C16A3.02C"/>
    <property type="match status" value="1"/>
</dbReference>
<dbReference type="CDD" id="cd05289">
    <property type="entry name" value="MDR_like_2"/>
    <property type="match status" value="1"/>
</dbReference>
<reference evidence="2 3" key="1">
    <citation type="submission" date="2015-10" db="EMBL/GenBank/DDBJ databases">
        <title>Draft genome sequence of Streptomyces corchorusii DSM 40340, type strain for the species Streptomyces corchorusii.</title>
        <authorList>
            <person name="Ruckert C."/>
            <person name="Winkler A."/>
            <person name="Kalinowski J."/>
            <person name="Kampfer P."/>
            <person name="Glaeser S."/>
        </authorList>
    </citation>
    <scope>NUCLEOTIDE SEQUENCE [LARGE SCALE GENOMIC DNA]</scope>
    <source>
        <strain evidence="2 3">DSM 40340</strain>
    </source>
</reference>
<comment type="caution">
    <text evidence="2">The sequence shown here is derived from an EMBL/GenBank/DDBJ whole genome shotgun (WGS) entry which is preliminary data.</text>
</comment>
<keyword evidence="3" id="KW-1185">Reference proteome</keyword>
<dbReference type="Pfam" id="PF08240">
    <property type="entry name" value="ADH_N"/>
    <property type="match status" value="1"/>
</dbReference>
<feature type="domain" description="Enoyl reductase (ER)" evidence="1">
    <location>
        <begin position="10"/>
        <end position="317"/>
    </location>
</feature>
<dbReference type="Proteomes" id="UP000053398">
    <property type="component" value="Unassembled WGS sequence"/>
</dbReference>
<organism evidence="2 3">
    <name type="scientific">Streptomyces corchorusii</name>
    <name type="common">Streptomyces chibaensis</name>
    <dbReference type="NCBI Taxonomy" id="1903"/>
    <lineage>
        <taxon>Bacteria</taxon>
        <taxon>Bacillati</taxon>
        <taxon>Actinomycetota</taxon>
        <taxon>Actinomycetes</taxon>
        <taxon>Kitasatosporales</taxon>
        <taxon>Streptomycetaceae</taxon>
        <taxon>Streptomyces</taxon>
    </lineage>
</organism>
<dbReference type="InterPro" id="IPR013154">
    <property type="entry name" value="ADH-like_N"/>
</dbReference>
<dbReference type="SMART" id="SM00829">
    <property type="entry name" value="PKS_ER"/>
    <property type="match status" value="1"/>
</dbReference>
<proteinExistence type="predicted"/>
<gene>
    <name evidence="2" type="ORF">AQJ11_33870</name>
</gene>
<dbReference type="SUPFAM" id="SSF50129">
    <property type="entry name" value="GroES-like"/>
    <property type="match status" value="1"/>
</dbReference>
<dbReference type="InterPro" id="IPR020843">
    <property type="entry name" value="ER"/>
</dbReference>
<dbReference type="InterPro" id="IPR052733">
    <property type="entry name" value="Chloroplast_QOR"/>
</dbReference>
<dbReference type="EMBL" id="LMWP01000043">
    <property type="protein sequence ID" value="KUN18439.1"/>
    <property type="molecule type" value="Genomic_DNA"/>
</dbReference>
<dbReference type="RefSeq" id="WP_059265756.1">
    <property type="nucleotide sequence ID" value="NZ_KQ948366.1"/>
</dbReference>
<dbReference type="Gene3D" id="3.90.180.10">
    <property type="entry name" value="Medium-chain alcohol dehydrogenases, catalytic domain"/>
    <property type="match status" value="1"/>
</dbReference>
<dbReference type="InterPro" id="IPR011032">
    <property type="entry name" value="GroES-like_sf"/>
</dbReference>
<dbReference type="Gene3D" id="3.40.50.720">
    <property type="entry name" value="NAD(P)-binding Rossmann-like Domain"/>
    <property type="match status" value="1"/>
</dbReference>
<dbReference type="SUPFAM" id="SSF51735">
    <property type="entry name" value="NAD(P)-binding Rossmann-fold domains"/>
    <property type="match status" value="1"/>
</dbReference>